<reference evidence="2" key="1">
    <citation type="submission" date="2023-06" db="EMBL/GenBank/DDBJ databases">
        <title>Genome-scale phylogeny and comparative genomics of the fungal order Sordariales.</title>
        <authorList>
            <consortium name="Lawrence Berkeley National Laboratory"/>
            <person name="Hensen N."/>
            <person name="Bonometti L."/>
            <person name="Westerberg I."/>
            <person name="Brannstrom I.O."/>
            <person name="Guillou S."/>
            <person name="Cros-Aarteil S."/>
            <person name="Calhoun S."/>
            <person name="Haridas S."/>
            <person name="Kuo A."/>
            <person name="Mondo S."/>
            <person name="Pangilinan J."/>
            <person name="Riley R."/>
            <person name="Labutti K."/>
            <person name="Andreopoulos B."/>
            <person name="Lipzen A."/>
            <person name="Chen C."/>
            <person name="Yanf M."/>
            <person name="Daum C."/>
            <person name="Ng V."/>
            <person name="Clum A."/>
            <person name="Steindorff A."/>
            <person name="Ohm R."/>
            <person name="Martin F."/>
            <person name="Silar P."/>
            <person name="Natvig D."/>
            <person name="Lalanne C."/>
            <person name="Gautier V."/>
            <person name="Ament-Velasquez S.L."/>
            <person name="Kruys A."/>
            <person name="Hutchinson M.I."/>
            <person name="Powell A.J."/>
            <person name="Barry K."/>
            <person name="Miller A.N."/>
            <person name="Grigoriev I.V."/>
            <person name="Debuchy R."/>
            <person name="Gladieux P."/>
            <person name="Thoren M.H."/>
            <person name="Johannesson H."/>
        </authorList>
    </citation>
    <scope>NUCLEOTIDE SEQUENCE</scope>
    <source>
        <strain evidence="2">SMH4607-1</strain>
    </source>
</reference>
<dbReference type="Pfam" id="PF06985">
    <property type="entry name" value="HET"/>
    <property type="match status" value="1"/>
</dbReference>
<feature type="non-terminal residue" evidence="2">
    <location>
        <position position="1"/>
    </location>
</feature>
<sequence length="282" mass="31349">CSRCHKQCMPRPPASNAPLPARMIKITDASGAHPMANLVDFHVRKDYICLSHCWGAVRPDCITTKETYQRNTAEIPWSSLPQTFKDAIIVTKLLGKEFLWIDSICIVQGDEHDWMAEASKMCTVYENSFLTLMATKAGDAHGGLLPKDHNVFPLLRRAWVFQERCLSLRVAHFTAEGVVYECYGRGLWSAPRNAAEFVQVWNGIVKVYSGLDLTFHSDKLPALAGLAKQLSSRSKSSGYHPGRFLAGVWENTFAEGLIWSGTNKPPGPGPLTWGAPTWSWAS</sequence>
<dbReference type="InterPro" id="IPR010730">
    <property type="entry name" value="HET"/>
</dbReference>
<name>A0AA40DK97_9PEZI</name>
<evidence type="ECO:0000259" key="1">
    <source>
        <dbReference type="Pfam" id="PF06985"/>
    </source>
</evidence>
<accession>A0AA40DK97</accession>
<feature type="non-terminal residue" evidence="2">
    <location>
        <position position="282"/>
    </location>
</feature>
<proteinExistence type="predicted"/>
<evidence type="ECO:0000313" key="3">
    <source>
        <dbReference type="Proteomes" id="UP001172102"/>
    </source>
</evidence>
<dbReference type="PANTHER" id="PTHR33112">
    <property type="entry name" value="DOMAIN PROTEIN, PUTATIVE-RELATED"/>
    <property type="match status" value="1"/>
</dbReference>
<keyword evidence="3" id="KW-1185">Reference proteome</keyword>
<dbReference type="Proteomes" id="UP001172102">
    <property type="component" value="Unassembled WGS sequence"/>
</dbReference>
<dbReference type="PANTHER" id="PTHR33112:SF9">
    <property type="entry name" value="HETEROKARYON INCOMPATIBILITY DOMAIN-CONTAINING PROTEIN"/>
    <property type="match status" value="1"/>
</dbReference>
<feature type="domain" description="Heterokaryon incompatibility" evidence="1">
    <location>
        <begin position="47"/>
        <end position="145"/>
    </location>
</feature>
<comment type="caution">
    <text evidence="2">The sequence shown here is derived from an EMBL/GenBank/DDBJ whole genome shotgun (WGS) entry which is preliminary data.</text>
</comment>
<dbReference type="AlphaFoldDB" id="A0AA40DK97"/>
<protein>
    <submittedName>
        <fullName evidence="2">Heterokaryon incompatibility protein-domain-containing protein</fullName>
    </submittedName>
</protein>
<evidence type="ECO:0000313" key="2">
    <source>
        <dbReference type="EMBL" id="KAK0704421.1"/>
    </source>
</evidence>
<dbReference type="EMBL" id="JAUKUA010000007">
    <property type="protein sequence ID" value="KAK0704421.1"/>
    <property type="molecule type" value="Genomic_DNA"/>
</dbReference>
<gene>
    <name evidence="2" type="ORF">B0H67DRAFT_472786</name>
</gene>
<organism evidence="2 3">
    <name type="scientific">Lasiosphaeris hirsuta</name>
    <dbReference type="NCBI Taxonomy" id="260670"/>
    <lineage>
        <taxon>Eukaryota</taxon>
        <taxon>Fungi</taxon>
        <taxon>Dikarya</taxon>
        <taxon>Ascomycota</taxon>
        <taxon>Pezizomycotina</taxon>
        <taxon>Sordariomycetes</taxon>
        <taxon>Sordariomycetidae</taxon>
        <taxon>Sordariales</taxon>
        <taxon>Lasiosphaeriaceae</taxon>
        <taxon>Lasiosphaeris</taxon>
    </lineage>
</organism>